<proteinExistence type="predicted"/>
<dbReference type="Pfam" id="PF10604">
    <property type="entry name" value="Polyketide_cyc2"/>
    <property type="match status" value="1"/>
</dbReference>
<dbReference type="InterPro" id="IPR023393">
    <property type="entry name" value="START-like_dom_sf"/>
</dbReference>
<comment type="caution">
    <text evidence="1">The sequence shown here is derived from an EMBL/GenBank/DDBJ whole genome shotgun (WGS) entry which is preliminary data.</text>
</comment>
<keyword evidence="2" id="KW-1185">Reference proteome</keyword>
<name>A0A640T8B6_9ACTN</name>
<protein>
    <submittedName>
        <fullName evidence="1">Polyketide cyclase</fullName>
    </submittedName>
</protein>
<dbReference type="Proteomes" id="UP000430079">
    <property type="component" value="Unassembled WGS sequence"/>
</dbReference>
<gene>
    <name evidence="1" type="ORF">Sgleb_65630</name>
</gene>
<dbReference type="Gene3D" id="3.30.530.20">
    <property type="match status" value="1"/>
</dbReference>
<dbReference type="EMBL" id="BLIO01000001">
    <property type="protein sequence ID" value="GFE18516.1"/>
    <property type="molecule type" value="Genomic_DNA"/>
</dbReference>
<dbReference type="RefSeq" id="WP_190142674.1">
    <property type="nucleotide sequence ID" value="NZ_BLIO01000001.1"/>
</dbReference>
<accession>A0A640T8B6</accession>
<dbReference type="SUPFAM" id="SSF55961">
    <property type="entry name" value="Bet v1-like"/>
    <property type="match status" value="1"/>
</dbReference>
<dbReference type="InterPro" id="IPR019587">
    <property type="entry name" value="Polyketide_cyclase/dehydratase"/>
</dbReference>
<dbReference type="CDD" id="cd07812">
    <property type="entry name" value="SRPBCC"/>
    <property type="match status" value="1"/>
</dbReference>
<dbReference type="AlphaFoldDB" id="A0A640T8B6"/>
<evidence type="ECO:0000313" key="1">
    <source>
        <dbReference type="EMBL" id="GFE18516.1"/>
    </source>
</evidence>
<sequence>MAVRHQLIRRSPEELWAVLADRSRYQDWVVGTARSRPKDGDWPEVGATLEYTVRLGPWEATGHTVVRHSDPPRTLELEVDSGRLGTARISVEVRPWGADSLVIVDEHPLTGPGGRLHNAALDVLLQLRHRSMLSRLAEVAEEAPVRASTGA</sequence>
<evidence type="ECO:0000313" key="2">
    <source>
        <dbReference type="Proteomes" id="UP000430079"/>
    </source>
</evidence>
<reference evidence="1 2" key="1">
    <citation type="submission" date="2019-12" db="EMBL/GenBank/DDBJ databases">
        <title>Whole genome shotgun sequence of Streptomyces hygroscopicus subsp. glebosus NBRC 13786.</title>
        <authorList>
            <person name="Ichikawa N."/>
            <person name="Kimura A."/>
            <person name="Kitahashi Y."/>
            <person name="Komaki H."/>
            <person name="Tamura T."/>
        </authorList>
    </citation>
    <scope>NUCLEOTIDE SEQUENCE [LARGE SCALE GENOMIC DNA]</scope>
    <source>
        <strain evidence="1 2">NBRC 13786</strain>
    </source>
</reference>
<organism evidence="1 2">
    <name type="scientific">Streptomyces glebosus</name>
    <dbReference type="NCBI Taxonomy" id="249580"/>
    <lineage>
        <taxon>Bacteria</taxon>
        <taxon>Bacillati</taxon>
        <taxon>Actinomycetota</taxon>
        <taxon>Actinomycetes</taxon>
        <taxon>Kitasatosporales</taxon>
        <taxon>Streptomycetaceae</taxon>
        <taxon>Streptomyces</taxon>
    </lineage>
</organism>